<comment type="caution">
    <text evidence="2">The sequence shown here is derived from an EMBL/GenBank/DDBJ whole genome shotgun (WGS) entry which is preliminary data.</text>
</comment>
<evidence type="ECO:0000313" key="2">
    <source>
        <dbReference type="EMBL" id="OMJ95666.1"/>
    </source>
</evidence>
<evidence type="ECO:0000256" key="1">
    <source>
        <dbReference type="SAM" id="Coils"/>
    </source>
</evidence>
<proteinExistence type="predicted"/>
<dbReference type="EMBL" id="MPUH01000009">
    <property type="protein sequence ID" value="OMJ95666.1"/>
    <property type="molecule type" value="Genomic_DNA"/>
</dbReference>
<evidence type="ECO:0000313" key="3">
    <source>
        <dbReference type="Proteomes" id="UP000187209"/>
    </source>
</evidence>
<name>A0A1R2D375_9CILI</name>
<sequence length="292" mass="33757">MEDLNLKSENTYSTPVLFGKPNVRSSLINSPYNEKLQRFYSLKSVHKMKLPRTKSKTQIVSSFTSPQDLKVPQAQMKFQKLNPETLNLPDRISEPLLSNFKIALQSEGISNKVFPKIICEILDSISALIPSLQDIFQGLKKTIISHESLSTVVNANKEIIEKLKIENLKQRGTLENLQKEKMILVRKLDKSVEIINELNNSKEELERKLQTIENKYNLSPNMNFEYKSVIGNILKQNEKINFQKQQIKDLLYNEIKMKKVFEKIIMKGIDISEIIKDVNEELTFDSKSKNIN</sequence>
<reference evidence="2 3" key="1">
    <citation type="submission" date="2016-11" db="EMBL/GenBank/DDBJ databases">
        <title>The macronuclear genome of Stentor coeruleus: a giant cell with tiny introns.</title>
        <authorList>
            <person name="Slabodnick M."/>
            <person name="Ruby J.G."/>
            <person name="Reiff S.B."/>
            <person name="Swart E.C."/>
            <person name="Gosai S."/>
            <person name="Prabakaran S."/>
            <person name="Witkowska E."/>
            <person name="Larue G.E."/>
            <person name="Fisher S."/>
            <person name="Freeman R.M."/>
            <person name="Gunawardena J."/>
            <person name="Chu W."/>
            <person name="Stover N.A."/>
            <person name="Gregory B.D."/>
            <person name="Nowacki M."/>
            <person name="Derisi J."/>
            <person name="Roy S.W."/>
            <person name="Marshall W.F."/>
            <person name="Sood P."/>
        </authorList>
    </citation>
    <scope>NUCLEOTIDE SEQUENCE [LARGE SCALE GENOMIC DNA]</scope>
    <source>
        <strain evidence="2">WM001</strain>
    </source>
</reference>
<dbReference type="AlphaFoldDB" id="A0A1R2D375"/>
<accession>A0A1R2D375</accession>
<dbReference type="Proteomes" id="UP000187209">
    <property type="component" value="Unassembled WGS sequence"/>
</dbReference>
<feature type="coiled-coil region" evidence="1">
    <location>
        <begin position="160"/>
        <end position="218"/>
    </location>
</feature>
<protein>
    <submittedName>
        <fullName evidence="2">Uncharacterized protein</fullName>
    </submittedName>
</protein>
<organism evidence="2 3">
    <name type="scientific">Stentor coeruleus</name>
    <dbReference type="NCBI Taxonomy" id="5963"/>
    <lineage>
        <taxon>Eukaryota</taxon>
        <taxon>Sar</taxon>
        <taxon>Alveolata</taxon>
        <taxon>Ciliophora</taxon>
        <taxon>Postciliodesmatophora</taxon>
        <taxon>Heterotrichea</taxon>
        <taxon>Heterotrichida</taxon>
        <taxon>Stentoridae</taxon>
        <taxon>Stentor</taxon>
    </lineage>
</organism>
<keyword evidence="1" id="KW-0175">Coiled coil</keyword>
<gene>
    <name evidence="2" type="ORF">SteCoe_915</name>
</gene>
<keyword evidence="3" id="KW-1185">Reference proteome</keyword>